<keyword evidence="1" id="KW-0812">Transmembrane</keyword>
<dbReference type="AlphaFoldDB" id="M5SQY7"/>
<dbReference type="Proteomes" id="UP000011996">
    <property type="component" value="Unassembled WGS sequence"/>
</dbReference>
<organism evidence="2 3">
    <name type="scientific">Rhodopirellula europaea SH398</name>
    <dbReference type="NCBI Taxonomy" id="1263868"/>
    <lineage>
        <taxon>Bacteria</taxon>
        <taxon>Pseudomonadati</taxon>
        <taxon>Planctomycetota</taxon>
        <taxon>Planctomycetia</taxon>
        <taxon>Pirellulales</taxon>
        <taxon>Pirellulaceae</taxon>
        <taxon>Rhodopirellula</taxon>
    </lineage>
</organism>
<sequence>MIYRCRRCEHEEARGCLPTATCGLYMIFLMGCTAGIISFAARTLRTPTAANTATETSFSFGWWNLLLVPLSVVAGLIVFFLCALLLNYLLELIEYLMFVARKCPKCGARRWSWGFTRGFGL</sequence>
<dbReference type="PATRIC" id="fig|1263868.3.peg.810"/>
<feature type="transmembrane region" description="Helical" evidence="1">
    <location>
        <begin position="21"/>
        <end position="41"/>
    </location>
</feature>
<evidence type="ECO:0000313" key="2">
    <source>
        <dbReference type="EMBL" id="EMI28689.1"/>
    </source>
</evidence>
<name>M5SQY7_9BACT</name>
<evidence type="ECO:0000256" key="1">
    <source>
        <dbReference type="SAM" id="Phobius"/>
    </source>
</evidence>
<keyword evidence="1" id="KW-0472">Membrane</keyword>
<accession>M5SQY7</accession>
<keyword evidence="1" id="KW-1133">Transmembrane helix</keyword>
<dbReference type="EMBL" id="ANOF01000024">
    <property type="protein sequence ID" value="EMI28689.1"/>
    <property type="molecule type" value="Genomic_DNA"/>
</dbReference>
<feature type="transmembrane region" description="Helical" evidence="1">
    <location>
        <begin position="61"/>
        <end position="90"/>
    </location>
</feature>
<proteinExistence type="predicted"/>
<dbReference type="STRING" id="1263868.RESH_00744"/>
<evidence type="ECO:0000313" key="3">
    <source>
        <dbReference type="Proteomes" id="UP000011996"/>
    </source>
</evidence>
<comment type="caution">
    <text evidence="2">The sequence shown here is derived from an EMBL/GenBank/DDBJ whole genome shotgun (WGS) entry which is preliminary data.</text>
</comment>
<protein>
    <submittedName>
        <fullName evidence="2">Membrane protein</fullName>
    </submittedName>
</protein>
<dbReference type="PROSITE" id="PS51257">
    <property type="entry name" value="PROKAR_LIPOPROTEIN"/>
    <property type="match status" value="1"/>
</dbReference>
<reference evidence="2 3" key="1">
    <citation type="journal article" date="2013" name="Mar. Genomics">
        <title>Expression of sulfatases in Rhodopirellula baltica and the diversity of sulfatases in the genus Rhodopirellula.</title>
        <authorList>
            <person name="Wegner C.E."/>
            <person name="Richter-Heitmann T."/>
            <person name="Klindworth A."/>
            <person name="Klockow C."/>
            <person name="Richter M."/>
            <person name="Achstetter T."/>
            <person name="Glockner F.O."/>
            <person name="Harder J."/>
        </authorList>
    </citation>
    <scope>NUCLEOTIDE SEQUENCE [LARGE SCALE GENOMIC DNA]</scope>
    <source>
        <strain evidence="2 3">SH398</strain>
    </source>
</reference>
<gene>
    <name evidence="2" type="ORF">RESH_00744</name>
</gene>